<accession>A0AAW0YAK0</accession>
<dbReference type="AlphaFoldDB" id="A0AAW0YAK0"/>
<sequence length="119" mass="13479">MCERLVILLSLAVTLVVALPQNYGGGGGRGKQLQPLQQQNAPMNYDFQWEVNDQEYANFYGQKEVATNGRVEGSYHVLLPDNRLMKVTYYVDGDSGFVPTITYENNYSPSWGSPYYGRR</sequence>
<dbReference type="InterPro" id="IPR051217">
    <property type="entry name" value="Insect_Cuticle_Struc_Prot"/>
</dbReference>
<keyword evidence="1 2" id="KW-0193">Cuticle</keyword>
<dbReference type="Proteomes" id="UP001445076">
    <property type="component" value="Unassembled WGS sequence"/>
</dbReference>
<protein>
    <recommendedName>
        <fullName evidence="6">Pro-resilin</fullName>
    </recommendedName>
</protein>
<feature type="signal peptide" evidence="3">
    <location>
        <begin position="1"/>
        <end position="18"/>
    </location>
</feature>
<keyword evidence="5" id="KW-1185">Reference proteome</keyword>
<keyword evidence="3" id="KW-0732">Signal</keyword>
<feature type="chain" id="PRO_5043990640" description="Pro-resilin" evidence="3">
    <location>
        <begin position="19"/>
        <end position="119"/>
    </location>
</feature>
<proteinExistence type="predicted"/>
<comment type="caution">
    <text evidence="4">The sequence shown here is derived from an EMBL/GenBank/DDBJ whole genome shotgun (WGS) entry which is preliminary data.</text>
</comment>
<reference evidence="4 5" key="1">
    <citation type="journal article" date="2024" name="BMC Genomics">
        <title>Genome assembly of redclaw crayfish (Cherax quadricarinatus) provides insights into its immune adaptation and hypoxia tolerance.</title>
        <authorList>
            <person name="Liu Z."/>
            <person name="Zheng J."/>
            <person name="Li H."/>
            <person name="Fang K."/>
            <person name="Wang S."/>
            <person name="He J."/>
            <person name="Zhou D."/>
            <person name="Weng S."/>
            <person name="Chi M."/>
            <person name="Gu Z."/>
            <person name="He J."/>
            <person name="Li F."/>
            <person name="Wang M."/>
        </authorList>
    </citation>
    <scope>NUCLEOTIDE SEQUENCE [LARGE SCALE GENOMIC DNA]</scope>
    <source>
        <strain evidence="4">ZL_2023a</strain>
    </source>
</reference>
<evidence type="ECO:0008006" key="6">
    <source>
        <dbReference type="Google" id="ProtNLM"/>
    </source>
</evidence>
<evidence type="ECO:0000256" key="1">
    <source>
        <dbReference type="ARBA" id="ARBA00022460"/>
    </source>
</evidence>
<dbReference type="PANTHER" id="PTHR12236">
    <property type="entry name" value="STRUCTURAL CONTITUENT OF CUTICLE"/>
    <property type="match status" value="1"/>
</dbReference>
<dbReference type="PROSITE" id="PS51155">
    <property type="entry name" value="CHIT_BIND_RR_2"/>
    <property type="match status" value="1"/>
</dbReference>
<dbReference type="PANTHER" id="PTHR12236:SF79">
    <property type="entry name" value="CUTICULAR PROTEIN 50CB-RELATED"/>
    <property type="match status" value="1"/>
</dbReference>
<dbReference type="InterPro" id="IPR000618">
    <property type="entry name" value="Insect_cuticle"/>
</dbReference>
<dbReference type="EMBL" id="JARKIK010000001">
    <property type="protein sequence ID" value="KAK8753913.1"/>
    <property type="molecule type" value="Genomic_DNA"/>
</dbReference>
<evidence type="ECO:0000256" key="2">
    <source>
        <dbReference type="PROSITE-ProRule" id="PRU00497"/>
    </source>
</evidence>
<name>A0AAW0YAK0_CHEQU</name>
<dbReference type="GO" id="GO:0031012">
    <property type="term" value="C:extracellular matrix"/>
    <property type="evidence" value="ECO:0007669"/>
    <property type="project" value="TreeGrafter"/>
</dbReference>
<dbReference type="Pfam" id="PF00379">
    <property type="entry name" value="Chitin_bind_4"/>
    <property type="match status" value="1"/>
</dbReference>
<dbReference type="GO" id="GO:0005615">
    <property type="term" value="C:extracellular space"/>
    <property type="evidence" value="ECO:0007669"/>
    <property type="project" value="TreeGrafter"/>
</dbReference>
<gene>
    <name evidence="4" type="ORF">OTU49_001715</name>
</gene>
<evidence type="ECO:0000256" key="3">
    <source>
        <dbReference type="SAM" id="SignalP"/>
    </source>
</evidence>
<dbReference type="GO" id="GO:0042302">
    <property type="term" value="F:structural constituent of cuticle"/>
    <property type="evidence" value="ECO:0007669"/>
    <property type="project" value="UniProtKB-UniRule"/>
</dbReference>
<evidence type="ECO:0000313" key="4">
    <source>
        <dbReference type="EMBL" id="KAK8753913.1"/>
    </source>
</evidence>
<organism evidence="4 5">
    <name type="scientific">Cherax quadricarinatus</name>
    <name type="common">Australian red claw crayfish</name>
    <dbReference type="NCBI Taxonomy" id="27406"/>
    <lineage>
        <taxon>Eukaryota</taxon>
        <taxon>Metazoa</taxon>
        <taxon>Ecdysozoa</taxon>
        <taxon>Arthropoda</taxon>
        <taxon>Crustacea</taxon>
        <taxon>Multicrustacea</taxon>
        <taxon>Malacostraca</taxon>
        <taxon>Eumalacostraca</taxon>
        <taxon>Eucarida</taxon>
        <taxon>Decapoda</taxon>
        <taxon>Pleocyemata</taxon>
        <taxon>Astacidea</taxon>
        <taxon>Parastacoidea</taxon>
        <taxon>Parastacidae</taxon>
        <taxon>Cherax</taxon>
    </lineage>
</organism>
<evidence type="ECO:0000313" key="5">
    <source>
        <dbReference type="Proteomes" id="UP001445076"/>
    </source>
</evidence>